<protein>
    <submittedName>
        <fullName evidence="2">Uncharacterized protein LOC113852695</fullName>
    </submittedName>
</protein>
<evidence type="ECO:0000313" key="2">
    <source>
        <dbReference type="RefSeq" id="XP_027338840.1"/>
    </source>
</evidence>
<organism evidence="1 2">
    <name type="scientific">Abrus precatorius</name>
    <name type="common">Indian licorice</name>
    <name type="synonym">Glycine abrus</name>
    <dbReference type="NCBI Taxonomy" id="3816"/>
    <lineage>
        <taxon>Eukaryota</taxon>
        <taxon>Viridiplantae</taxon>
        <taxon>Streptophyta</taxon>
        <taxon>Embryophyta</taxon>
        <taxon>Tracheophyta</taxon>
        <taxon>Spermatophyta</taxon>
        <taxon>Magnoliopsida</taxon>
        <taxon>eudicotyledons</taxon>
        <taxon>Gunneridae</taxon>
        <taxon>Pentapetalae</taxon>
        <taxon>rosids</taxon>
        <taxon>fabids</taxon>
        <taxon>Fabales</taxon>
        <taxon>Fabaceae</taxon>
        <taxon>Papilionoideae</taxon>
        <taxon>50 kb inversion clade</taxon>
        <taxon>NPAAA clade</taxon>
        <taxon>indigoferoid/millettioid clade</taxon>
        <taxon>Abreae</taxon>
        <taxon>Abrus</taxon>
    </lineage>
</organism>
<keyword evidence="1" id="KW-1185">Reference proteome</keyword>
<dbReference type="KEGG" id="aprc:113852695"/>
<dbReference type="RefSeq" id="XP_027338840.1">
    <property type="nucleotide sequence ID" value="XM_027483039.1"/>
</dbReference>
<sequence>MYSSTSPKTMDHYFVPPLSSTELFQYNCHETGSAGFFILEKKIIKGVVESVKATHAFVFGDGETMNVKIKVKYEKRVGLIVEVKEPVKLTVDHIIHLISRIDGKMESMSVAGALKKPNQLLPSIDDEEAVTVGPDKISVAGAAFKADGEIQFNN</sequence>
<evidence type="ECO:0000313" key="1">
    <source>
        <dbReference type="Proteomes" id="UP000694853"/>
    </source>
</evidence>
<proteinExistence type="predicted"/>
<name>A0A8B8K511_ABRPR</name>
<accession>A0A8B8K511</accession>
<reference evidence="2" key="2">
    <citation type="submission" date="2025-08" db="UniProtKB">
        <authorList>
            <consortium name="RefSeq"/>
        </authorList>
    </citation>
    <scope>IDENTIFICATION</scope>
    <source>
        <tissue evidence="2">Young leaves</tissue>
    </source>
</reference>
<reference evidence="1" key="1">
    <citation type="journal article" date="2019" name="Toxins">
        <title>Detection of Abrin-Like and Prepropulchellin-Like Toxin Genes and Transcripts Using Whole Genome Sequencing and Full-Length Transcript Sequencing of Abrus precatorius.</title>
        <authorList>
            <person name="Hovde B.T."/>
            <person name="Daligault H.E."/>
            <person name="Hanschen E.R."/>
            <person name="Kunde Y.A."/>
            <person name="Johnson M.B."/>
            <person name="Starkenburg S.R."/>
            <person name="Johnson S.L."/>
        </authorList>
    </citation>
    <scope>NUCLEOTIDE SEQUENCE [LARGE SCALE GENOMIC DNA]</scope>
</reference>
<dbReference type="GeneID" id="113852695"/>
<dbReference type="AlphaFoldDB" id="A0A8B8K511"/>
<dbReference type="Proteomes" id="UP000694853">
    <property type="component" value="Unplaced"/>
</dbReference>
<gene>
    <name evidence="2" type="primary">LOC113852695</name>
</gene>